<gene>
    <name evidence="1" type="ORF">L6452_06542</name>
</gene>
<evidence type="ECO:0000313" key="1">
    <source>
        <dbReference type="EMBL" id="KAI3758969.1"/>
    </source>
</evidence>
<keyword evidence="2" id="KW-1185">Reference proteome</keyword>
<organism evidence="1 2">
    <name type="scientific">Arctium lappa</name>
    <name type="common">Greater burdock</name>
    <name type="synonym">Lappa major</name>
    <dbReference type="NCBI Taxonomy" id="4217"/>
    <lineage>
        <taxon>Eukaryota</taxon>
        <taxon>Viridiplantae</taxon>
        <taxon>Streptophyta</taxon>
        <taxon>Embryophyta</taxon>
        <taxon>Tracheophyta</taxon>
        <taxon>Spermatophyta</taxon>
        <taxon>Magnoliopsida</taxon>
        <taxon>eudicotyledons</taxon>
        <taxon>Gunneridae</taxon>
        <taxon>Pentapetalae</taxon>
        <taxon>asterids</taxon>
        <taxon>campanulids</taxon>
        <taxon>Asterales</taxon>
        <taxon>Asteraceae</taxon>
        <taxon>Carduoideae</taxon>
        <taxon>Cardueae</taxon>
        <taxon>Arctiinae</taxon>
        <taxon>Arctium</taxon>
    </lineage>
</organism>
<dbReference type="Proteomes" id="UP001055879">
    <property type="component" value="Linkage Group LG02"/>
</dbReference>
<reference evidence="2" key="1">
    <citation type="journal article" date="2022" name="Mol. Ecol. Resour.">
        <title>The genomes of chicory, endive, great burdock and yacon provide insights into Asteraceae palaeo-polyploidization history and plant inulin production.</title>
        <authorList>
            <person name="Fan W."/>
            <person name="Wang S."/>
            <person name="Wang H."/>
            <person name="Wang A."/>
            <person name="Jiang F."/>
            <person name="Liu H."/>
            <person name="Zhao H."/>
            <person name="Xu D."/>
            <person name="Zhang Y."/>
        </authorList>
    </citation>
    <scope>NUCLEOTIDE SEQUENCE [LARGE SCALE GENOMIC DNA]</scope>
    <source>
        <strain evidence="2">cv. Niubang</strain>
    </source>
</reference>
<proteinExistence type="predicted"/>
<dbReference type="EMBL" id="CM042048">
    <property type="protein sequence ID" value="KAI3758969.1"/>
    <property type="molecule type" value="Genomic_DNA"/>
</dbReference>
<protein>
    <submittedName>
        <fullName evidence="1">Uncharacterized protein</fullName>
    </submittedName>
</protein>
<name>A0ACB9EJ75_ARCLA</name>
<evidence type="ECO:0000313" key="2">
    <source>
        <dbReference type="Proteomes" id="UP001055879"/>
    </source>
</evidence>
<accession>A0ACB9EJ75</accession>
<comment type="caution">
    <text evidence="1">The sequence shown here is derived from an EMBL/GenBank/DDBJ whole genome shotgun (WGS) entry which is preliminary data.</text>
</comment>
<reference evidence="1 2" key="2">
    <citation type="journal article" date="2022" name="Mol. Ecol. Resour.">
        <title>The genomes of chicory, endive, great burdock and yacon provide insights into Asteraceae paleo-polyploidization history and plant inulin production.</title>
        <authorList>
            <person name="Fan W."/>
            <person name="Wang S."/>
            <person name="Wang H."/>
            <person name="Wang A."/>
            <person name="Jiang F."/>
            <person name="Liu H."/>
            <person name="Zhao H."/>
            <person name="Xu D."/>
            <person name="Zhang Y."/>
        </authorList>
    </citation>
    <scope>NUCLEOTIDE SEQUENCE [LARGE SCALE GENOMIC DNA]</scope>
    <source>
        <strain evidence="2">cv. Niubang</strain>
    </source>
</reference>
<sequence>MFDSGVGAVCAVLQGKIGTAVLAEISGFSTAIGEGNRSGKFEQSTRWFSVSLDKVPCGLFLSSTAKSPSWVSKPLKVTLIVHVGNFEAGFGEIPRDLVVGFGLDLPRGVEVLDFPCMRSSDDFSNSGCMFVITGYF</sequence>